<dbReference type="AlphaFoldDB" id="A0A1C6RI15"/>
<dbReference type="Proteomes" id="UP000199699">
    <property type="component" value="Unassembled WGS sequence"/>
</dbReference>
<protein>
    <recommendedName>
        <fullName evidence="4">Secreted protein</fullName>
    </recommendedName>
</protein>
<evidence type="ECO:0000313" key="3">
    <source>
        <dbReference type="Proteomes" id="UP000199699"/>
    </source>
</evidence>
<feature type="region of interest" description="Disordered" evidence="1">
    <location>
        <begin position="1"/>
        <end position="41"/>
    </location>
</feature>
<name>A0A1C6RI15_9ACTN</name>
<reference evidence="2 3" key="1">
    <citation type="submission" date="2016-06" db="EMBL/GenBank/DDBJ databases">
        <authorList>
            <person name="Kjaerup R.B."/>
            <person name="Dalgaard T.S."/>
            <person name="Juul-Madsen H.R."/>
        </authorList>
    </citation>
    <scope>NUCLEOTIDE SEQUENCE [LARGE SCALE GENOMIC DNA]</scope>
    <source>
        <strain evidence="2 3">DSM 43818</strain>
    </source>
</reference>
<feature type="region of interest" description="Disordered" evidence="1">
    <location>
        <begin position="72"/>
        <end position="91"/>
    </location>
</feature>
<gene>
    <name evidence="2" type="ORF">GA0070616_1127</name>
</gene>
<dbReference type="RefSeq" id="WP_091077268.1">
    <property type="nucleotide sequence ID" value="NZ_FMHT01000003.1"/>
</dbReference>
<evidence type="ECO:0000313" key="2">
    <source>
        <dbReference type="EMBL" id="SCL16817.1"/>
    </source>
</evidence>
<dbReference type="EMBL" id="FMHT01000003">
    <property type="protein sequence ID" value="SCL16817.1"/>
    <property type="molecule type" value="Genomic_DNA"/>
</dbReference>
<feature type="compositionally biased region" description="Basic and acidic residues" evidence="1">
    <location>
        <begin position="1"/>
        <end position="19"/>
    </location>
</feature>
<accession>A0A1C6RI15</accession>
<dbReference type="OrthoDB" id="128043at2"/>
<sequence>MTATSDRRLSVTAHTDHVEGASQPGRPRPADPTGPPAPATGRAWRHVATALVLGLTLAVGFFAGRAGDTAGGPVRAAAPDPTAHLGHGPGGLEVSRDGWTLAMDTPRLTVGKPGELVFRITDPTGAALTTFKENHERRMHLVVVGRDLAGYQHVHPQMSPDGTWRVAVTPAAPGPLRAIADFWPEGAPAQVTLGVDVPVPGRYAAGPLAPPEETILVDGYTVTLDAGLRAGESNQVLVWLGRNGQPVNDLQPHLGAYGHLVALRQGDLAYLHVHPAAASQPSSVVAFGVTVPSAGTYRLFFEFRHLDKVHVAAFTVTV</sequence>
<feature type="compositionally biased region" description="Pro residues" evidence="1">
    <location>
        <begin position="26"/>
        <end position="38"/>
    </location>
</feature>
<evidence type="ECO:0008006" key="4">
    <source>
        <dbReference type="Google" id="ProtNLM"/>
    </source>
</evidence>
<dbReference type="STRING" id="145857.GA0070616_1127"/>
<organism evidence="2 3">
    <name type="scientific">Micromonospora nigra</name>
    <dbReference type="NCBI Taxonomy" id="145857"/>
    <lineage>
        <taxon>Bacteria</taxon>
        <taxon>Bacillati</taxon>
        <taxon>Actinomycetota</taxon>
        <taxon>Actinomycetes</taxon>
        <taxon>Micromonosporales</taxon>
        <taxon>Micromonosporaceae</taxon>
        <taxon>Micromonospora</taxon>
    </lineage>
</organism>
<evidence type="ECO:0000256" key="1">
    <source>
        <dbReference type="SAM" id="MobiDB-lite"/>
    </source>
</evidence>
<proteinExistence type="predicted"/>
<keyword evidence="3" id="KW-1185">Reference proteome</keyword>